<evidence type="ECO:0000256" key="1">
    <source>
        <dbReference type="SAM" id="SignalP"/>
    </source>
</evidence>
<feature type="signal peptide" evidence="1">
    <location>
        <begin position="1"/>
        <end position="21"/>
    </location>
</feature>
<gene>
    <name evidence="2" type="ORF">GCM10023209_36220</name>
</gene>
<accession>A0ABP9LMC2</accession>
<feature type="chain" id="PRO_5046690145" evidence="1">
    <location>
        <begin position="22"/>
        <end position="269"/>
    </location>
</feature>
<dbReference type="Proteomes" id="UP001499910">
    <property type="component" value="Unassembled WGS sequence"/>
</dbReference>
<name>A0ABP9LMC2_9RHOB</name>
<dbReference type="RefSeq" id="WP_259554072.1">
    <property type="nucleotide sequence ID" value="NZ_BAABHW010000007.1"/>
</dbReference>
<evidence type="ECO:0000313" key="3">
    <source>
        <dbReference type="Proteomes" id="UP001499910"/>
    </source>
</evidence>
<proteinExistence type="predicted"/>
<organism evidence="2 3">
    <name type="scientific">[Roseibacterium] beibuensis</name>
    <dbReference type="NCBI Taxonomy" id="1193142"/>
    <lineage>
        <taxon>Bacteria</taxon>
        <taxon>Pseudomonadati</taxon>
        <taxon>Pseudomonadota</taxon>
        <taxon>Alphaproteobacteria</taxon>
        <taxon>Rhodobacterales</taxon>
        <taxon>Roseobacteraceae</taxon>
        <taxon>Roseicyclus</taxon>
    </lineage>
</organism>
<protein>
    <submittedName>
        <fullName evidence="2">Uncharacterized protein</fullName>
    </submittedName>
</protein>
<comment type="caution">
    <text evidence="2">The sequence shown here is derived from an EMBL/GenBank/DDBJ whole genome shotgun (WGS) entry which is preliminary data.</text>
</comment>
<reference evidence="3" key="1">
    <citation type="journal article" date="2019" name="Int. J. Syst. Evol. Microbiol.">
        <title>The Global Catalogue of Microorganisms (GCM) 10K type strain sequencing project: providing services to taxonomists for standard genome sequencing and annotation.</title>
        <authorList>
            <consortium name="The Broad Institute Genomics Platform"/>
            <consortium name="The Broad Institute Genome Sequencing Center for Infectious Disease"/>
            <person name="Wu L."/>
            <person name="Ma J."/>
        </authorList>
    </citation>
    <scope>NUCLEOTIDE SEQUENCE [LARGE SCALE GENOMIC DNA]</scope>
    <source>
        <strain evidence="3">JCM 18015</strain>
    </source>
</reference>
<sequence>MTSWKWAALAALVLLPAPAVAFDAESCDRVLSADAVEGEDLRGAVPALIAEPPQFGGRVDCILSGGSATEGGAQTVTVLERVPGADDLHELHVLYRADGVETLSFNRVTERARTITECGRDTDGAIRCRTDLFMGSGVMFDRLIAANGDLMQFGIYLDETRTFADAPSQARFFDAPQEARGVAIEVLPDGPTYDLALTPEGARYRVATPDETRSLARRMIEATPALRLRLRLSEDGRDRDQTLERSAGEVNTALLVHFRLEELMLGAAD</sequence>
<keyword evidence="3" id="KW-1185">Reference proteome</keyword>
<dbReference type="EMBL" id="BAABHW010000007">
    <property type="protein sequence ID" value="GAA5081478.1"/>
    <property type="molecule type" value="Genomic_DNA"/>
</dbReference>
<evidence type="ECO:0000313" key="2">
    <source>
        <dbReference type="EMBL" id="GAA5081478.1"/>
    </source>
</evidence>
<keyword evidence="1" id="KW-0732">Signal</keyword>